<feature type="domain" description="HTH gntR-type" evidence="4">
    <location>
        <begin position="24"/>
        <end position="92"/>
    </location>
</feature>
<dbReference type="Pfam" id="PF13377">
    <property type="entry name" value="Peripla_BP_3"/>
    <property type="match status" value="1"/>
</dbReference>
<dbReference type="InterPro" id="IPR028082">
    <property type="entry name" value="Peripla_BP_I"/>
</dbReference>
<dbReference type="Gene3D" id="1.10.10.10">
    <property type="entry name" value="Winged helix-like DNA-binding domain superfamily/Winged helix DNA-binding domain"/>
    <property type="match status" value="1"/>
</dbReference>
<dbReference type="GO" id="GO:0003700">
    <property type="term" value="F:DNA-binding transcription factor activity"/>
    <property type="evidence" value="ECO:0007669"/>
    <property type="project" value="InterPro"/>
</dbReference>
<dbReference type="PANTHER" id="PTHR38445:SF10">
    <property type="entry name" value="GNTR-FAMILY TRANSCRIPTIONAL REGULATOR"/>
    <property type="match status" value="1"/>
</dbReference>
<protein>
    <submittedName>
        <fullName evidence="5">GntR family transcriptional regulator</fullName>
    </submittedName>
</protein>
<keyword evidence="6" id="KW-1185">Reference proteome</keyword>
<dbReference type="Proteomes" id="UP000474296">
    <property type="component" value="Unassembled WGS sequence"/>
</dbReference>
<reference evidence="5 6" key="1">
    <citation type="submission" date="2020-01" db="EMBL/GenBank/DDBJ databases">
        <title>Spongiivirga citrea KCTC 32990T.</title>
        <authorList>
            <person name="Wang G."/>
        </authorList>
    </citation>
    <scope>NUCLEOTIDE SEQUENCE [LARGE SCALE GENOMIC DNA]</scope>
    <source>
        <strain evidence="5 6">KCTC 32990</strain>
    </source>
</reference>
<evidence type="ECO:0000256" key="1">
    <source>
        <dbReference type="ARBA" id="ARBA00023015"/>
    </source>
</evidence>
<dbReference type="SUPFAM" id="SSF53822">
    <property type="entry name" value="Periplasmic binding protein-like I"/>
    <property type="match status" value="1"/>
</dbReference>
<evidence type="ECO:0000259" key="4">
    <source>
        <dbReference type="PROSITE" id="PS50949"/>
    </source>
</evidence>
<evidence type="ECO:0000256" key="2">
    <source>
        <dbReference type="ARBA" id="ARBA00023125"/>
    </source>
</evidence>
<sequence length="357" mass="41296">MPKQNIVRTSKEITHINIDHDSRIPKYKQIIDSIINKVKDRSLSMGDRIPSINEVSEECLLSRDTVEKAYTILKKQKIIESVRGKGYYITKTDLLVESRVLFLINKASSYKMRIFNSFVNTLGTNARVDLFIYHCEPSVFQDILTNKLGRYDYYVIMPHFKSEASQHMGCTDEILKLIHSIPSKQLIIVDRNLKILPDDAGRIYQDFTEDICSALNAGVEKVKKYKKIILVYPDKAVYPYPKGIVTGFKRFCIQHDLDYELLDTIYEGMELQLKDLYIIIEEADLVNLVKQSRDHDFKLGEDLGVISYNDTPLKELLGITVMSTNFQKMGQEAANMISNRCNKTVKNDFRFIDRFSM</sequence>
<dbReference type="EMBL" id="JAABOQ010000004">
    <property type="protein sequence ID" value="NER17832.1"/>
    <property type="molecule type" value="Genomic_DNA"/>
</dbReference>
<dbReference type="GO" id="GO:0003677">
    <property type="term" value="F:DNA binding"/>
    <property type="evidence" value="ECO:0007669"/>
    <property type="project" value="UniProtKB-KW"/>
</dbReference>
<keyword evidence="1" id="KW-0805">Transcription regulation</keyword>
<dbReference type="Gene3D" id="3.40.50.2300">
    <property type="match status" value="2"/>
</dbReference>
<comment type="caution">
    <text evidence="5">The sequence shown here is derived from an EMBL/GenBank/DDBJ whole genome shotgun (WGS) entry which is preliminary data.</text>
</comment>
<name>A0A6M0CJN8_9FLAO</name>
<keyword evidence="3" id="KW-0804">Transcription</keyword>
<keyword evidence="2" id="KW-0238">DNA-binding</keyword>
<evidence type="ECO:0000313" key="5">
    <source>
        <dbReference type="EMBL" id="NER17832.1"/>
    </source>
</evidence>
<dbReference type="PROSITE" id="PS50949">
    <property type="entry name" value="HTH_GNTR"/>
    <property type="match status" value="1"/>
</dbReference>
<accession>A0A6M0CJN8</accession>
<dbReference type="InterPro" id="IPR036390">
    <property type="entry name" value="WH_DNA-bd_sf"/>
</dbReference>
<evidence type="ECO:0000313" key="6">
    <source>
        <dbReference type="Proteomes" id="UP000474296"/>
    </source>
</evidence>
<dbReference type="InterPro" id="IPR000524">
    <property type="entry name" value="Tscrpt_reg_HTH_GntR"/>
</dbReference>
<dbReference type="Pfam" id="PF00392">
    <property type="entry name" value="GntR"/>
    <property type="match status" value="1"/>
</dbReference>
<organism evidence="5 6">
    <name type="scientific">Spongiivirga citrea</name>
    <dbReference type="NCBI Taxonomy" id="1481457"/>
    <lineage>
        <taxon>Bacteria</taxon>
        <taxon>Pseudomonadati</taxon>
        <taxon>Bacteroidota</taxon>
        <taxon>Flavobacteriia</taxon>
        <taxon>Flavobacteriales</taxon>
        <taxon>Flavobacteriaceae</taxon>
        <taxon>Spongiivirga</taxon>
    </lineage>
</organism>
<dbReference type="InterPro" id="IPR046335">
    <property type="entry name" value="LacI/GalR-like_sensor"/>
</dbReference>
<gene>
    <name evidence="5" type="ORF">GWK10_11460</name>
</gene>
<dbReference type="SMART" id="SM00345">
    <property type="entry name" value="HTH_GNTR"/>
    <property type="match status" value="1"/>
</dbReference>
<proteinExistence type="predicted"/>
<dbReference type="SUPFAM" id="SSF46785">
    <property type="entry name" value="Winged helix' DNA-binding domain"/>
    <property type="match status" value="1"/>
</dbReference>
<dbReference type="PANTHER" id="PTHR38445">
    <property type="entry name" value="HTH-TYPE TRANSCRIPTIONAL REPRESSOR YTRA"/>
    <property type="match status" value="1"/>
</dbReference>
<dbReference type="AlphaFoldDB" id="A0A6M0CJN8"/>
<evidence type="ECO:0000256" key="3">
    <source>
        <dbReference type="ARBA" id="ARBA00023163"/>
    </source>
</evidence>
<dbReference type="InterPro" id="IPR036388">
    <property type="entry name" value="WH-like_DNA-bd_sf"/>
</dbReference>
<dbReference type="CDD" id="cd07377">
    <property type="entry name" value="WHTH_GntR"/>
    <property type="match status" value="1"/>
</dbReference>